<evidence type="ECO:0000313" key="2">
    <source>
        <dbReference type="EMBL" id="TKH43420.1"/>
    </source>
</evidence>
<accession>A0A4U2PXN2</accession>
<proteinExistence type="predicted"/>
<keyword evidence="1" id="KW-1133">Transmembrane helix</keyword>
<sequence>MMKNVYSTIASGLAVFALMSVSVASLFYVYNPEPPKELIK</sequence>
<protein>
    <submittedName>
        <fullName evidence="2">Cyclic lactone autoinducer peptide</fullName>
    </submittedName>
</protein>
<dbReference type="NCBIfam" id="TIGR04223">
    <property type="entry name" value="quorum_AgrD"/>
    <property type="match status" value="1"/>
</dbReference>
<dbReference type="AlphaFoldDB" id="A0A4U2PXN2"/>
<reference evidence="2 3" key="1">
    <citation type="submission" date="2018-01" db="EMBL/GenBank/DDBJ databases">
        <title>Bacillales members from the olive rhizosphere are effective biological control agents against Verticillium dahliae.</title>
        <authorList>
            <person name="Gomez-Lama C."/>
            <person name="Legarda G."/>
            <person name="Ruano-Rosa D."/>
            <person name="Pizarro-Tobias P."/>
            <person name="Valverde-Corredor A."/>
            <person name="Niqui J.L."/>
            <person name="Trivino J.C."/>
            <person name="Roca A."/>
            <person name="Mercado-Blanco J."/>
        </authorList>
    </citation>
    <scope>NUCLEOTIDE SEQUENCE [LARGE SCALE GENOMIC DNA]</scope>
    <source>
        <strain evidence="2 3">PIC167</strain>
    </source>
</reference>
<evidence type="ECO:0000256" key="1">
    <source>
        <dbReference type="SAM" id="Phobius"/>
    </source>
</evidence>
<name>A0A4U2PXN2_9BACL</name>
<gene>
    <name evidence="2" type="ORF">C1I60_14070</name>
</gene>
<feature type="transmembrane region" description="Helical" evidence="1">
    <location>
        <begin position="6"/>
        <end position="30"/>
    </location>
</feature>
<dbReference type="Proteomes" id="UP000308114">
    <property type="component" value="Unassembled WGS sequence"/>
</dbReference>
<keyword evidence="1" id="KW-0472">Membrane</keyword>
<dbReference type="EMBL" id="PNXQ01000013">
    <property type="protein sequence ID" value="TKH43420.1"/>
    <property type="molecule type" value="Genomic_DNA"/>
</dbReference>
<keyword evidence="1" id="KW-0812">Transmembrane</keyword>
<evidence type="ECO:0000313" key="3">
    <source>
        <dbReference type="Proteomes" id="UP000308114"/>
    </source>
</evidence>
<comment type="caution">
    <text evidence="2">The sequence shown here is derived from an EMBL/GenBank/DDBJ whole genome shotgun (WGS) entry which is preliminary data.</text>
</comment>
<organism evidence="2 3">
    <name type="scientific">Paenibacillus terrae</name>
    <dbReference type="NCBI Taxonomy" id="159743"/>
    <lineage>
        <taxon>Bacteria</taxon>
        <taxon>Bacillati</taxon>
        <taxon>Bacillota</taxon>
        <taxon>Bacilli</taxon>
        <taxon>Bacillales</taxon>
        <taxon>Paenibacillaceae</taxon>
        <taxon>Paenibacillus</taxon>
    </lineage>
</organism>
<dbReference type="InterPro" id="IPR009229">
    <property type="entry name" value="AgrD"/>
</dbReference>